<dbReference type="InterPro" id="IPR022853">
    <property type="entry name" value="FloA"/>
</dbReference>
<proteinExistence type="predicted"/>
<sequence length="346" mass="37035">MEVLANAWLPNGNQVMWGAAAIGFLIALVVVGLFSKWGSYWIQAYMSGAEVSMTSLIGMTFLKLDHRMIVTAKIMATQAGLPIDRQSGMSTARLQAHTLAGGDVMNVVKGLIAARRADIDLDFERASAIDLAGRDVLQAVQTSVSPRVIHCPAKDSQGKKRLSAVAKNGVELLVSVRVTVRTNLEQLIGGATEETIIARVGQGIITAIGSAKSHMDVLEMPSQISVGALAHGLDVNTAFTIVSIDIADIDVGENIGARLQSDQADADIRIARAAAEVRRAEANAQIQKMSALVVENQAFFVLAEAKVPIALAEAFRAGRMRVARLSADQNKQPNLNLRIHDERSSH</sequence>
<protein>
    <submittedName>
        <fullName evidence="7">SigmaW regulon antibacterial</fullName>
    </submittedName>
</protein>
<evidence type="ECO:0000256" key="5">
    <source>
        <dbReference type="SAM" id="Coils"/>
    </source>
</evidence>
<keyword evidence="4 6" id="KW-0472">Membrane</keyword>
<evidence type="ECO:0000256" key="4">
    <source>
        <dbReference type="ARBA" id="ARBA00023136"/>
    </source>
</evidence>
<evidence type="ECO:0000256" key="6">
    <source>
        <dbReference type="SAM" id="Phobius"/>
    </source>
</evidence>
<feature type="transmembrane region" description="Helical" evidence="6">
    <location>
        <begin position="15"/>
        <end position="34"/>
    </location>
</feature>
<name>A0A517MHC6_9BACT</name>
<organism evidence="7 8">
    <name type="scientific">Roseimaritima multifibrata</name>
    <dbReference type="NCBI Taxonomy" id="1930274"/>
    <lineage>
        <taxon>Bacteria</taxon>
        <taxon>Pseudomonadati</taxon>
        <taxon>Planctomycetota</taxon>
        <taxon>Planctomycetia</taxon>
        <taxon>Pirellulales</taxon>
        <taxon>Pirellulaceae</taxon>
        <taxon>Roseimaritima</taxon>
    </lineage>
</organism>
<feature type="coiled-coil region" evidence="5">
    <location>
        <begin position="263"/>
        <end position="292"/>
    </location>
</feature>
<dbReference type="AlphaFoldDB" id="A0A517MHC6"/>
<keyword evidence="5" id="KW-0175">Coiled coil</keyword>
<dbReference type="Proteomes" id="UP000320672">
    <property type="component" value="Chromosome"/>
</dbReference>
<dbReference type="OrthoDB" id="9808365at2"/>
<feature type="transmembrane region" description="Helical" evidence="6">
    <location>
        <begin position="40"/>
        <end position="62"/>
    </location>
</feature>
<keyword evidence="3 6" id="KW-1133">Transmembrane helix</keyword>
<evidence type="ECO:0000256" key="1">
    <source>
        <dbReference type="ARBA" id="ARBA00022475"/>
    </source>
</evidence>
<evidence type="ECO:0000313" key="7">
    <source>
        <dbReference type="EMBL" id="QDS94282.1"/>
    </source>
</evidence>
<keyword evidence="1" id="KW-1003">Cell membrane</keyword>
<keyword evidence="8" id="KW-1185">Reference proteome</keyword>
<reference evidence="7 8" key="1">
    <citation type="submission" date="2019-02" db="EMBL/GenBank/DDBJ databases">
        <title>Deep-cultivation of Planctomycetes and their phenomic and genomic characterization uncovers novel biology.</title>
        <authorList>
            <person name="Wiegand S."/>
            <person name="Jogler M."/>
            <person name="Boedeker C."/>
            <person name="Pinto D."/>
            <person name="Vollmers J."/>
            <person name="Rivas-Marin E."/>
            <person name="Kohn T."/>
            <person name="Peeters S.H."/>
            <person name="Heuer A."/>
            <person name="Rast P."/>
            <person name="Oberbeckmann S."/>
            <person name="Bunk B."/>
            <person name="Jeske O."/>
            <person name="Meyerdierks A."/>
            <person name="Storesund J.E."/>
            <person name="Kallscheuer N."/>
            <person name="Luecker S."/>
            <person name="Lage O.M."/>
            <person name="Pohl T."/>
            <person name="Merkel B.J."/>
            <person name="Hornburger P."/>
            <person name="Mueller R.-W."/>
            <person name="Bruemmer F."/>
            <person name="Labrenz M."/>
            <person name="Spormann A.M."/>
            <person name="Op den Camp H."/>
            <person name="Overmann J."/>
            <person name="Amann R."/>
            <person name="Jetten M.S.M."/>
            <person name="Mascher T."/>
            <person name="Medema M.H."/>
            <person name="Devos D.P."/>
            <person name="Kaster A.-K."/>
            <person name="Ovreas L."/>
            <person name="Rohde M."/>
            <person name="Galperin M.Y."/>
            <person name="Jogler C."/>
        </authorList>
    </citation>
    <scope>NUCLEOTIDE SEQUENCE [LARGE SCALE GENOMIC DNA]</scope>
    <source>
        <strain evidence="7 8">FF011L</strain>
    </source>
</reference>
<keyword evidence="2 6" id="KW-0812">Transmembrane</keyword>
<dbReference type="Pfam" id="PF12127">
    <property type="entry name" value="FloA"/>
    <property type="match status" value="1"/>
</dbReference>
<evidence type="ECO:0000256" key="2">
    <source>
        <dbReference type="ARBA" id="ARBA00022692"/>
    </source>
</evidence>
<dbReference type="KEGG" id="rml:FF011L_30610"/>
<accession>A0A517MHC6</accession>
<dbReference type="EMBL" id="CP036262">
    <property type="protein sequence ID" value="QDS94282.1"/>
    <property type="molecule type" value="Genomic_DNA"/>
</dbReference>
<evidence type="ECO:0000256" key="3">
    <source>
        <dbReference type="ARBA" id="ARBA00022989"/>
    </source>
</evidence>
<gene>
    <name evidence="7" type="ORF">FF011L_30610</name>
</gene>
<evidence type="ECO:0000313" key="8">
    <source>
        <dbReference type="Proteomes" id="UP000320672"/>
    </source>
</evidence>